<keyword evidence="3" id="KW-1185">Reference proteome</keyword>
<evidence type="ECO:0000313" key="2">
    <source>
        <dbReference type="EMBL" id="MBB5084638.1"/>
    </source>
</evidence>
<dbReference type="Proteomes" id="UP000568380">
    <property type="component" value="Unassembled WGS sequence"/>
</dbReference>
<dbReference type="InterPro" id="IPR005079">
    <property type="entry name" value="Peptidase_C45_hydrolase"/>
</dbReference>
<dbReference type="Gene3D" id="3.60.60.10">
    <property type="entry name" value="Penicillin V Acylase, Chain A"/>
    <property type="match status" value="1"/>
</dbReference>
<sequence length="363" mass="39524">MDITQVAGSRDDFQLVRHITVAGSQEEIGGQLAQEARRIGWQPAPADPEVNRARRKWFARHWPQHLARINGAAAALGLDPDQDEVTLDGLTALPQACSALWVPPSAATDGHGRVGRNYDFFTMTTSELMGTPPVPDELPMASRPHVITTRPDDGLATTVLTMTEFDGCMDGVNEAGLAVVLLIADFESAEPPEDFSPRAGVNSVQLPRFLLDTCETAEQAKAALREVTMYDFGMPLHYLIADAHGQAFVWEGPGHVTEAGDGALCVTNHLLHRHPDPKALPEDTPESFASYARLRTLHERSQDAVMGPADLRASLLEVAQTGDPSMRTLYSSYFDTAERTMAVRFYLGEGRGHSPELVFSPSA</sequence>
<dbReference type="RefSeq" id="WP_221341796.1">
    <property type="nucleotide sequence ID" value="NZ_JACHIN010000024.1"/>
</dbReference>
<dbReference type="InterPro" id="IPR047794">
    <property type="entry name" value="C45_proenzyme-like"/>
</dbReference>
<dbReference type="AlphaFoldDB" id="A0A7W8EMQ4"/>
<dbReference type="SUPFAM" id="SSF56235">
    <property type="entry name" value="N-terminal nucleophile aminohydrolases (Ntn hydrolases)"/>
    <property type="match status" value="1"/>
</dbReference>
<dbReference type="EMBL" id="JACHIN010000024">
    <property type="protein sequence ID" value="MBB5084638.1"/>
    <property type="molecule type" value="Genomic_DNA"/>
</dbReference>
<organism evidence="2 3">
    <name type="scientific">Nonomuraea endophytica</name>
    <dbReference type="NCBI Taxonomy" id="714136"/>
    <lineage>
        <taxon>Bacteria</taxon>
        <taxon>Bacillati</taxon>
        <taxon>Actinomycetota</taxon>
        <taxon>Actinomycetes</taxon>
        <taxon>Streptosporangiales</taxon>
        <taxon>Streptosporangiaceae</taxon>
        <taxon>Nonomuraea</taxon>
    </lineage>
</organism>
<dbReference type="InterPro" id="IPR029055">
    <property type="entry name" value="Ntn_hydrolases_N"/>
</dbReference>
<gene>
    <name evidence="2" type="ORF">HNR40_010147</name>
</gene>
<feature type="domain" description="Peptidase C45 hydrolase" evidence="1">
    <location>
        <begin position="113"/>
        <end position="344"/>
    </location>
</feature>
<comment type="caution">
    <text evidence="2">The sequence shown here is derived from an EMBL/GenBank/DDBJ whole genome shotgun (WGS) entry which is preliminary data.</text>
</comment>
<protein>
    <recommendedName>
        <fullName evidence="1">Peptidase C45 hydrolase domain-containing protein</fullName>
    </recommendedName>
</protein>
<name>A0A7W8EMQ4_9ACTN</name>
<evidence type="ECO:0000313" key="3">
    <source>
        <dbReference type="Proteomes" id="UP000568380"/>
    </source>
</evidence>
<reference evidence="2 3" key="1">
    <citation type="submission" date="2020-08" db="EMBL/GenBank/DDBJ databases">
        <title>Genomic Encyclopedia of Type Strains, Phase IV (KMG-IV): sequencing the most valuable type-strain genomes for metagenomic binning, comparative biology and taxonomic classification.</title>
        <authorList>
            <person name="Goeker M."/>
        </authorList>
    </citation>
    <scope>NUCLEOTIDE SEQUENCE [LARGE SCALE GENOMIC DNA]</scope>
    <source>
        <strain evidence="2 3">DSM 45385</strain>
    </source>
</reference>
<proteinExistence type="predicted"/>
<accession>A0A7W8EMQ4</accession>
<dbReference type="Pfam" id="PF03417">
    <property type="entry name" value="AAT"/>
    <property type="match status" value="1"/>
</dbReference>
<evidence type="ECO:0000259" key="1">
    <source>
        <dbReference type="Pfam" id="PF03417"/>
    </source>
</evidence>
<dbReference type="NCBIfam" id="NF040521">
    <property type="entry name" value="C45_proenzyme"/>
    <property type="match status" value="1"/>
</dbReference>